<evidence type="ECO:0000313" key="2">
    <source>
        <dbReference type="EMBL" id="EFN67593.1"/>
    </source>
</evidence>
<reference evidence="2 3" key="1">
    <citation type="journal article" date="2010" name="Science">
        <title>Genomic comparison of the ants Camponotus floridanus and Harpegnathos saltator.</title>
        <authorList>
            <person name="Bonasio R."/>
            <person name="Zhang G."/>
            <person name="Ye C."/>
            <person name="Mutti N.S."/>
            <person name="Fang X."/>
            <person name="Qin N."/>
            <person name="Donahue G."/>
            <person name="Yang P."/>
            <person name="Li Q."/>
            <person name="Li C."/>
            <person name="Zhang P."/>
            <person name="Huang Z."/>
            <person name="Berger S.L."/>
            <person name="Reinberg D."/>
            <person name="Wang J."/>
            <person name="Liebig J."/>
        </authorList>
    </citation>
    <scope>NUCLEOTIDE SEQUENCE [LARGE SCALE GENOMIC DNA]</scope>
    <source>
        <strain evidence="3">C129</strain>
    </source>
</reference>
<accession>E2AGA2</accession>
<dbReference type="Proteomes" id="UP000000311">
    <property type="component" value="Unassembled WGS sequence"/>
</dbReference>
<evidence type="ECO:0000256" key="1">
    <source>
        <dbReference type="SAM" id="MobiDB-lite"/>
    </source>
</evidence>
<keyword evidence="3" id="KW-1185">Reference proteome</keyword>
<protein>
    <submittedName>
        <fullName evidence="2">Uncharacterized protein</fullName>
    </submittedName>
</protein>
<feature type="region of interest" description="Disordered" evidence="1">
    <location>
        <begin position="216"/>
        <end position="238"/>
    </location>
</feature>
<gene>
    <name evidence="2" type="ORF">EAG_16275</name>
</gene>
<proteinExistence type="predicted"/>
<dbReference type="InParanoid" id="E2AGA2"/>
<organism evidence="3">
    <name type="scientific">Camponotus floridanus</name>
    <name type="common">Florida carpenter ant</name>
    <dbReference type="NCBI Taxonomy" id="104421"/>
    <lineage>
        <taxon>Eukaryota</taxon>
        <taxon>Metazoa</taxon>
        <taxon>Ecdysozoa</taxon>
        <taxon>Arthropoda</taxon>
        <taxon>Hexapoda</taxon>
        <taxon>Insecta</taxon>
        <taxon>Pterygota</taxon>
        <taxon>Neoptera</taxon>
        <taxon>Endopterygota</taxon>
        <taxon>Hymenoptera</taxon>
        <taxon>Apocrita</taxon>
        <taxon>Aculeata</taxon>
        <taxon>Formicoidea</taxon>
        <taxon>Formicidae</taxon>
        <taxon>Formicinae</taxon>
        <taxon>Camponotus</taxon>
    </lineage>
</organism>
<dbReference type="EMBL" id="GL439266">
    <property type="protein sequence ID" value="EFN67593.1"/>
    <property type="molecule type" value="Genomic_DNA"/>
</dbReference>
<evidence type="ECO:0000313" key="3">
    <source>
        <dbReference type="Proteomes" id="UP000000311"/>
    </source>
</evidence>
<sequence length="238" mass="27097">MFIETIAFFVARRRLSTNAGRDFPDLSDETKCKLVKNGTDEKRNSNIGRQRNFPRLNVTVCELVLFAGGHHPLFGNRREVQNEKRESRIESPKLRGFGVLQSRDQPGQTLCTLRALTSDTDFAARVSRLAEARKKREDPGLPIRTVNYRGKQTFNFPRASTTKNQIRGILSQACQTWGADIKVGRDILYEHVGYRPRRRTPIDDKTARAVGHKLEGAFYPRHASTERRNDSGAKQTNV</sequence>
<dbReference type="AlphaFoldDB" id="E2AGA2"/>
<name>E2AGA2_CAMFO</name>